<proteinExistence type="predicted"/>
<evidence type="ECO:0000313" key="1">
    <source>
        <dbReference type="EMBL" id="RHZ78087.1"/>
    </source>
</evidence>
<organism evidence="1 2">
    <name type="scientific">Diversispora epigaea</name>
    <dbReference type="NCBI Taxonomy" id="1348612"/>
    <lineage>
        <taxon>Eukaryota</taxon>
        <taxon>Fungi</taxon>
        <taxon>Fungi incertae sedis</taxon>
        <taxon>Mucoromycota</taxon>
        <taxon>Glomeromycotina</taxon>
        <taxon>Glomeromycetes</taxon>
        <taxon>Diversisporales</taxon>
        <taxon>Diversisporaceae</taxon>
        <taxon>Diversispora</taxon>
    </lineage>
</organism>
<comment type="caution">
    <text evidence="1">The sequence shown here is derived from an EMBL/GenBank/DDBJ whole genome shotgun (WGS) entry which is preliminary data.</text>
</comment>
<sequence length="78" mass="9105">MDEDCSKILKHIEIQKKKVQSSINKYFNTLNLDNNLGVDNNFDELDDLDELNNFEINNLNESDNLNTWMRNSACTSHI</sequence>
<keyword evidence="2" id="KW-1185">Reference proteome</keyword>
<evidence type="ECO:0000313" key="2">
    <source>
        <dbReference type="Proteomes" id="UP000266861"/>
    </source>
</evidence>
<dbReference type="Proteomes" id="UP000266861">
    <property type="component" value="Unassembled WGS sequence"/>
</dbReference>
<gene>
    <name evidence="1" type="ORF">Glove_168g256</name>
</gene>
<dbReference type="EMBL" id="PQFF01000158">
    <property type="protein sequence ID" value="RHZ78087.1"/>
    <property type="molecule type" value="Genomic_DNA"/>
</dbReference>
<protein>
    <submittedName>
        <fullName evidence="1">Uncharacterized protein</fullName>
    </submittedName>
</protein>
<reference evidence="1 2" key="1">
    <citation type="submission" date="2018-08" db="EMBL/GenBank/DDBJ databases">
        <title>Genome and evolution of the arbuscular mycorrhizal fungus Diversispora epigaea (formerly Glomus versiforme) and its bacterial endosymbionts.</title>
        <authorList>
            <person name="Sun X."/>
            <person name="Fei Z."/>
            <person name="Harrison M."/>
        </authorList>
    </citation>
    <scope>NUCLEOTIDE SEQUENCE [LARGE SCALE GENOMIC DNA]</scope>
    <source>
        <strain evidence="1 2">IT104</strain>
    </source>
</reference>
<name>A0A397IT01_9GLOM</name>
<accession>A0A397IT01</accession>
<dbReference type="AlphaFoldDB" id="A0A397IT01"/>